<dbReference type="RefSeq" id="WP_276831220.1">
    <property type="nucleotide sequence ID" value="NZ_DYTQ01000093.1"/>
</dbReference>
<dbReference type="EMBL" id="DYTQ01000093">
    <property type="protein sequence ID" value="HJH24479.1"/>
    <property type="molecule type" value="Genomic_DNA"/>
</dbReference>
<dbReference type="Gene3D" id="3.40.50.150">
    <property type="entry name" value="Vaccinia Virus protein VP39"/>
    <property type="match status" value="1"/>
</dbReference>
<reference evidence="7" key="2">
    <citation type="submission" date="2021-09" db="EMBL/GenBank/DDBJ databases">
        <authorList>
            <person name="Gilroy R."/>
        </authorList>
    </citation>
    <scope>NUCLEOTIDE SEQUENCE</scope>
    <source>
        <strain evidence="7">CHK175-13533</strain>
    </source>
</reference>
<keyword evidence="5 6" id="KW-0949">S-adenosyl-L-methionine</keyword>
<comment type="function">
    <text evidence="6">Specifically methylates the adenine in position 1618 of 23S rRNA.</text>
</comment>
<keyword evidence="4 6" id="KW-0808">Transferase</keyword>
<dbReference type="HAMAP" id="MF_01848">
    <property type="entry name" value="23SrRNA_methyltr_F"/>
    <property type="match status" value="1"/>
</dbReference>
<gene>
    <name evidence="6 7" type="primary">rlmF</name>
    <name evidence="7" type="ORF">K8U84_08000</name>
</gene>
<accession>A0A9D2VH65</accession>
<evidence type="ECO:0000256" key="6">
    <source>
        <dbReference type="HAMAP-Rule" id="MF_01848"/>
    </source>
</evidence>
<comment type="catalytic activity">
    <reaction evidence="6">
        <text>adenosine(1618) in 23S rRNA + S-adenosyl-L-methionine = N(6)-methyladenosine(1618) in 23S rRNA + S-adenosyl-L-homocysteine + H(+)</text>
        <dbReference type="Rhea" id="RHEA:16497"/>
        <dbReference type="Rhea" id="RHEA-COMP:10229"/>
        <dbReference type="Rhea" id="RHEA-COMP:10231"/>
        <dbReference type="ChEBI" id="CHEBI:15378"/>
        <dbReference type="ChEBI" id="CHEBI:57856"/>
        <dbReference type="ChEBI" id="CHEBI:59789"/>
        <dbReference type="ChEBI" id="CHEBI:74411"/>
        <dbReference type="ChEBI" id="CHEBI:74449"/>
        <dbReference type="EC" id="2.1.1.181"/>
    </reaction>
</comment>
<evidence type="ECO:0000256" key="2">
    <source>
        <dbReference type="ARBA" id="ARBA00022552"/>
    </source>
</evidence>
<sequence length="291" mass="33001">MSLFHPRNRHTGRYDFDRLYAACPELKHYTRLNPAGRYTIDFADPVAVKLLNRALLHTDYGVSFWDIPEGYLCPPIPGRADYIHGIADLLSQGSTTPIPTGSTVRLLDIGVGANLIYPLIGQAEYQWSFVGADIDRTALNAAQCLIDANRLQKKIQLRVQPDPTHLFQSVIQPKDYFAATLCNPPFFHSAEQAQLQNQRKWKNLGKKNEQRNFGGQSNELWCPGGEAAFIGRMIEESVLFAKQVGWFTTLVSRENNLDAIYKQLKAVRTKEIQTVDMAQGQKKSRFVAWRF</sequence>
<dbReference type="InterPro" id="IPR029063">
    <property type="entry name" value="SAM-dependent_MTases_sf"/>
</dbReference>
<comment type="similarity">
    <text evidence="6">Belongs to the methyltransferase superfamily. METTL16/RlmF family.</text>
</comment>
<dbReference type="SUPFAM" id="SSF53335">
    <property type="entry name" value="S-adenosyl-L-methionine-dependent methyltransferases"/>
    <property type="match status" value="1"/>
</dbReference>
<dbReference type="Proteomes" id="UP000700248">
    <property type="component" value="Unassembled WGS sequence"/>
</dbReference>
<dbReference type="InterPro" id="IPR010286">
    <property type="entry name" value="METTL16/RlmF"/>
</dbReference>
<evidence type="ECO:0000256" key="3">
    <source>
        <dbReference type="ARBA" id="ARBA00022603"/>
    </source>
</evidence>
<evidence type="ECO:0000256" key="5">
    <source>
        <dbReference type="ARBA" id="ARBA00022691"/>
    </source>
</evidence>
<dbReference type="PANTHER" id="PTHR13393">
    <property type="entry name" value="SAM-DEPENDENT METHYLTRANSFERASE"/>
    <property type="match status" value="1"/>
</dbReference>
<comment type="subcellular location">
    <subcellularLocation>
        <location evidence="6">Cytoplasm</location>
    </subcellularLocation>
</comment>
<reference evidence="7" key="1">
    <citation type="journal article" date="2021" name="PeerJ">
        <title>Extensive microbial diversity within the chicken gut microbiome revealed by metagenomics and culture.</title>
        <authorList>
            <person name="Gilroy R."/>
            <person name="Ravi A."/>
            <person name="Getino M."/>
            <person name="Pursley I."/>
            <person name="Horton D.L."/>
            <person name="Alikhan N.F."/>
            <person name="Baker D."/>
            <person name="Gharbi K."/>
            <person name="Hall N."/>
            <person name="Watson M."/>
            <person name="Adriaenssens E.M."/>
            <person name="Foster-Nyarko E."/>
            <person name="Jarju S."/>
            <person name="Secka A."/>
            <person name="Antonio M."/>
            <person name="Oren A."/>
            <person name="Chaudhuri R.R."/>
            <person name="La Ragione R."/>
            <person name="Hildebrand F."/>
            <person name="Pallen M.J."/>
        </authorList>
    </citation>
    <scope>NUCLEOTIDE SEQUENCE</scope>
    <source>
        <strain evidence="7">CHK175-13533</strain>
    </source>
</reference>
<keyword evidence="1 6" id="KW-0963">Cytoplasm</keyword>
<evidence type="ECO:0000256" key="4">
    <source>
        <dbReference type="ARBA" id="ARBA00022679"/>
    </source>
</evidence>
<evidence type="ECO:0000313" key="8">
    <source>
        <dbReference type="Proteomes" id="UP000700248"/>
    </source>
</evidence>
<comment type="caution">
    <text evidence="7">The sequence shown here is derived from an EMBL/GenBank/DDBJ whole genome shotgun (WGS) entry which is preliminary data.</text>
</comment>
<dbReference type="GO" id="GO:0052907">
    <property type="term" value="F:23S rRNA (adenine(1618)-N(6))-methyltransferase activity"/>
    <property type="evidence" value="ECO:0007669"/>
    <property type="project" value="UniProtKB-EC"/>
</dbReference>
<dbReference type="Pfam" id="PF05971">
    <property type="entry name" value="Methyltransf_10"/>
    <property type="match status" value="1"/>
</dbReference>
<dbReference type="GO" id="GO:0070475">
    <property type="term" value="P:rRNA base methylation"/>
    <property type="evidence" value="ECO:0007669"/>
    <property type="project" value="TreeGrafter"/>
</dbReference>
<dbReference type="EC" id="2.1.1.181" evidence="6"/>
<dbReference type="InterPro" id="IPR016909">
    <property type="entry name" value="rRNA_lsu_MeTfrase_F"/>
</dbReference>
<evidence type="ECO:0000256" key="1">
    <source>
        <dbReference type="ARBA" id="ARBA00022490"/>
    </source>
</evidence>
<dbReference type="AlphaFoldDB" id="A0A9D2VH65"/>
<keyword evidence="2 6" id="KW-0698">rRNA processing</keyword>
<proteinExistence type="inferred from homology"/>
<dbReference type="GO" id="GO:0005737">
    <property type="term" value="C:cytoplasm"/>
    <property type="evidence" value="ECO:0007669"/>
    <property type="project" value="UniProtKB-SubCell"/>
</dbReference>
<organism evidence="7 8">
    <name type="scientific">Paenalcaligenes hominis</name>
    <dbReference type="NCBI Taxonomy" id="643674"/>
    <lineage>
        <taxon>Bacteria</taxon>
        <taxon>Pseudomonadati</taxon>
        <taxon>Pseudomonadota</taxon>
        <taxon>Betaproteobacteria</taxon>
        <taxon>Burkholderiales</taxon>
        <taxon>Alcaligenaceae</taxon>
        <taxon>Paenalcaligenes</taxon>
    </lineage>
</organism>
<protein>
    <recommendedName>
        <fullName evidence="6">Ribosomal RNA large subunit methyltransferase F</fullName>
        <ecNumber evidence="6">2.1.1.181</ecNumber>
    </recommendedName>
    <alternativeName>
        <fullName evidence="6">23S rRNA mA1618 methyltransferase</fullName>
    </alternativeName>
    <alternativeName>
        <fullName evidence="6">rRNA adenine N-6-methyltransferase</fullName>
    </alternativeName>
</protein>
<keyword evidence="3 6" id="KW-0489">Methyltransferase</keyword>
<dbReference type="NCBIfam" id="NF008725">
    <property type="entry name" value="PRK11727.1"/>
    <property type="match status" value="1"/>
</dbReference>
<evidence type="ECO:0000313" key="7">
    <source>
        <dbReference type="EMBL" id="HJH24479.1"/>
    </source>
</evidence>
<name>A0A9D2VH65_9BURK</name>
<dbReference type="PIRSF" id="PIRSF029038">
    <property type="entry name" value="Mtase_YbiN_prd"/>
    <property type="match status" value="1"/>
</dbReference>
<dbReference type="PANTHER" id="PTHR13393:SF0">
    <property type="entry name" value="RNA N6-ADENOSINE-METHYLTRANSFERASE METTL16"/>
    <property type="match status" value="1"/>
</dbReference>